<feature type="chain" id="PRO_5016764694" evidence="5">
    <location>
        <begin position="37"/>
        <end position="557"/>
    </location>
</feature>
<protein>
    <submittedName>
        <fullName evidence="6">Alkaline phosphatase</fullName>
        <ecNumber evidence="6">3.1.3.1</ecNumber>
    </submittedName>
</protein>
<sequence length="557" mass="59347">MLHRPNSNNKTTSAKTLLTASVTLFLATLTGCSTMATDTSAPTATVEAPLDADSKAWFNAGAVKVAQNEAEVKKFVADARQQAANEQGKAKNIILFVGDGMGISTVTAARILDGQNKGQSGEENLLSFEKMPYAGLVKTYNTNQQTPDSAGTATAMLTGVKTKAGVLGVSDRANRATCAGDKGEQNAKLVTALELASMAGKATGIVTTARLTHATPAAAYAKSSERDWESDDKLSDEAKRNGCKDIATQFVESPYIDVAFGGGRRHFIAKTTTDLEGKSGKRLDQKDLTKLWQQKTGGVVVQNQAQFEALPNNSKKVLGLFNSSHMQYEADRKNDKAGEPSLTEMTIKAIDLLSQDEDGYFMLVESGRIDHGHHAGSAYNALTDTIEFSKAVEAAMQKTSPEDTLIIVTADHSHVLTLAGYPTRGNPILGKVVGNDDHGEPKSTPDLAADNKPYTTLSYANGLGFHDLGDETDADAVYDLEANSGRDKHSLANVDTTASGFHQEALVPLDSETHAAEDVPIYARGPGARLVSSTSEQNEIFHIMDYAANLVNLAESK</sequence>
<keyword evidence="3" id="KW-0862">Zinc</keyword>
<keyword evidence="1" id="KW-0597">Phosphoprotein</keyword>
<feature type="signal peptide" evidence="5">
    <location>
        <begin position="1"/>
        <end position="36"/>
    </location>
</feature>
<dbReference type="PRINTS" id="PR00113">
    <property type="entry name" value="ALKPHPHTASE"/>
</dbReference>
<comment type="cofactor">
    <cofactor evidence="3">
        <name>Zn(2+)</name>
        <dbReference type="ChEBI" id="CHEBI:29105"/>
    </cofactor>
    <text evidence="3">Binds 2 Zn(2+) ions.</text>
</comment>
<dbReference type="PANTHER" id="PTHR11596:SF5">
    <property type="entry name" value="ALKALINE PHOSPHATASE"/>
    <property type="match status" value="1"/>
</dbReference>
<dbReference type="GO" id="GO:0004035">
    <property type="term" value="F:alkaline phosphatase activity"/>
    <property type="evidence" value="ECO:0007669"/>
    <property type="project" value="UniProtKB-EC"/>
</dbReference>
<feature type="binding site" evidence="3">
    <location>
        <position position="99"/>
    </location>
    <ligand>
        <name>Zn(2+)</name>
        <dbReference type="ChEBI" id="CHEBI:29105"/>
        <label>2</label>
    </ligand>
</feature>
<evidence type="ECO:0000256" key="5">
    <source>
        <dbReference type="SAM" id="SignalP"/>
    </source>
</evidence>
<feature type="binding site" evidence="3">
    <location>
        <position position="412"/>
    </location>
    <ligand>
        <name>Zn(2+)</name>
        <dbReference type="ChEBI" id="CHEBI:29105"/>
        <label>2</label>
    </ligand>
</feature>
<dbReference type="InterPro" id="IPR001952">
    <property type="entry name" value="Alkaline_phosphatase"/>
</dbReference>
<keyword evidence="5" id="KW-0732">Signal</keyword>
<keyword evidence="3" id="KW-0479">Metal-binding</keyword>
<dbReference type="SUPFAM" id="SSF53649">
    <property type="entry name" value="Alkaline phosphatase-like"/>
    <property type="match status" value="1"/>
</dbReference>
<evidence type="ECO:0000256" key="3">
    <source>
        <dbReference type="PIRSR" id="PIRSR601952-2"/>
    </source>
</evidence>
<reference evidence="6 7" key="1">
    <citation type="submission" date="2018-06" db="EMBL/GenBank/DDBJ databases">
        <authorList>
            <consortium name="Pathogen Informatics"/>
            <person name="Doyle S."/>
        </authorList>
    </citation>
    <scope>NUCLEOTIDE SEQUENCE [LARGE SCALE GENOMIC DNA]</scope>
    <source>
        <strain evidence="6 7">NCTC10526</strain>
    </source>
</reference>
<dbReference type="STRING" id="1123034.GCA_000685805_00137"/>
<dbReference type="PANTHER" id="PTHR11596">
    <property type="entry name" value="ALKALINE PHOSPHATASE"/>
    <property type="match status" value="1"/>
</dbReference>
<dbReference type="AlphaFoldDB" id="A0A379LNH3"/>
<feature type="binding site" evidence="3">
    <location>
        <position position="514"/>
    </location>
    <ligand>
        <name>Zn(2+)</name>
        <dbReference type="ChEBI" id="CHEBI:29105"/>
        <label>2</label>
    </ligand>
</feature>
<gene>
    <name evidence="6" type="primary">phoA_1</name>
    <name evidence="6" type="ORF">NCTC10526_02530</name>
</gene>
<feature type="binding site" evidence="3">
    <location>
        <position position="99"/>
    </location>
    <ligand>
        <name>Mg(2+)</name>
        <dbReference type="ChEBI" id="CHEBI:18420"/>
    </ligand>
</feature>
<evidence type="ECO:0000256" key="4">
    <source>
        <dbReference type="RuleBase" id="RU003946"/>
    </source>
</evidence>
<feature type="binding site" evidence="3">
    <location>
        <position position="370"/>
    </location>
    <ligand>
        <name>Zn(2+)</name>
        <dbReference type="ChEBI" id="CHEBI:29105"/>
        <label>2</label>
    </ligand>
</feature>
<proteinExistence type="inferred from homology"/>
<name>A0A379LNH3_9GAMM</name>
<dbReference type="SMART" id="SM00098">
    <property type="entry name" value="alkPPc"/>
    <property type="match status" value="1"/>
</dbReference>
<dbReference type="RefSeq" id="WP_037031426.1">
    <property type="nucleotide sequence ID" value="NZ_CAJHAQ010000001.1"/>
</dbReference>
<keyword evidence="7" id="KW-1185">Reference proteome</keyword>
<dbReference type="GO" id="GO:0046872">
    <property type="term" value="F:metal ion binding"/>
    <property type="evidence" value="ECO:0007669"/>
    <property type="project" value="UniProtKB-KW"/>
</dbReference>
<evidence type="ECO:0000256" key="2">
    <source>
        <dbReference type="PIRSR" id="PIRSR601952-1"/>
    </source>
</evidence>
<organism evidence="6 7">
    <name type="scientific">Psychrobacter phenylpyruvicus</name>
    <dbReference type="NCBI Taxonomy" id="29432"/>
    <lineage>
        <taxon>Bacteria</taxon>
        <taxon>Pseudomonadati</taxon>
        <taxon>Pseudomonadota</taxon>
        <taxon>Gammaproteobacteria</taxon>
        <taxon>Moraxellales</taxon>
        <taxon>Moraxellaceae</taxon>
        <taxon>Psychrobacter</taxon>
    </lineage>
</organism>
<evidence type="ECO:0000256" key="1">
    <source>
        <dbReference type="ARBA" id="ARBA00022553"/>
    </source>
</evidence>
<comment type="cofactor">
    <cofactor evidence="3">
        <name>Mg(2+)</name>
        <dbReference type="ChEBI" id="CHEBI:18420"/>
    </cofactor>
    <text evidence="3">Binds 1 Mg(2+) ion.</text>
</comment>
<dbReference type="Pfam" id="PF00245">
    <property type="entry name" value="Alk_phosphatase"/>
    <property type="match status" value="1"/>
</dbReference>
<evidence type="ECO:0000313" key="6">
    <source>
        <dbReference type="EMBL" id="SUD92149.1"/>
    </source>
</evidence>
<dbReference type="CDD" id="cd16012">
    <property type="entry name" value="ALP"/>
    <property type="match status" value="1"/>
</dbReference>
<keyword evidence="6" id="KW-0378">Hydrolase</keyword>
<dbReference type="EC" id="3.1.3.1" evidence="6"/>
<keyword evidence="3" id="KW-0460">Magnesium</keyword>
<feature type="binding site" evidence="3">
    <location>
        <position position="411"/>
    </location>
    <ligand>
        <name>Zn(2+)</name>
        <dbReference type="ChEBI" id="CHEBI:29105"/>
        <label>2</label>
    </ligand>
</feature>
<dbReference type="PROSITE" id="PS51257">
    <property type="entry name" value="PROKAR_LIPOPROTEIN"/>
    <property type="match status" value="1"/>
</dbReference>
<dbReference type="InterPro" id="IPR017850">
    <property type="entry name" value="Alkaline_phosphatase_core_sf"/>
</dbReference>
<comment type="similarity">
    <text evidence="4">Belongs to the alkaline phosphatase family.</text>
</comment>
<feature type="active site" description="Phosphoserine intermediate" evidence="2">
    <location>
        <position position="149"/>
    </location>
</feature>
<feature type="binding site" evidence="3">
    <location>
        <position position="365"/>
    </location>
    <ligand>
        <name>Mg(2+)</name>
        <dbReference type="ChEBI" id="CHEBI:18420"/>
    </ligand>
</feature>
<accession>A0A379LNH3</accession>
<dbReference type="EMBL" id="UGVC01000001">
    <property type="protein sequence ID" value="SUD92149.1"/>
    <property type="molecule type" value="Genomic_DNA"/>
</dbReference>
<feature type="binding site" evidence="3">
    <location>
        <position position="374"/>
    </location>
    <ligand>
        <name>Zn(2+)</name>
        <dbReference type="ChEBI" id="CHEBI:29105"/>
        <label>2</label>
    </ligand>
</feature>
<evidence type="ECO:0000313" key="7">
    <source>
        <dbReference type="Proteomes" id="UP000254123"/>
    </source>
</evidence>
<dbReference type="Gene3D" id="3.40.720.10">
    <property type="entry name" value="Alkaline Phosphatase, subunit A"/>
    <property type="match status" value="1"/>
</dbReference>
<dbReference type="Proteomes" id="UP000254123">
    <property type="component" value="Unassembled WGS sequence"/>
</dbReference>
<feature type="binding site" evidence="3">
    <location>
        <position position="215"/>
    </location>
    <ligand>
        <name>Mg(2+)</name>
        <dbReference type="ChEBI" id="CHEBI:18420"/>
    </ligand>
</feature>
<feature type="binding site" evidence="3">
    <location>
        <position position="213"/>
    </location>
    <ligand>
        <name>Mg(2+)</name>
        <dbReference type="ChEBI" id="CHEBI:18420"/>
    </ligand>
</feature>